<comment type="similarity">
    <text evidence="2">Belongs to the polycystin family.</text>
</comment>
<dbReference type="GO" id="GO:0005262">
    <property type="term" value="F:calcium channel activity"/>
    <property type="evidence" value="ECO:0007669"/>
    <property type="project" value="TreeGrafter"/>
</dbReference>
<dbReference type="VEuPathDB" id="VectorBase:GPPI017267"/>
<dbReference type="Pfam" id="PF08016">
    <property type="entry name" value="PKD_channel"/>
    <property type="match status" value="2"/>
</dbReference>
<feature type="domain" description="Polycystin cation channel PKD1/PKD2" evidence="11">
    <location>
        <begin position="293"/>
        <end position="416"/>
    </location>
</feature>
<evidence type="ECO:0000313" key="14">
    <source>
        <dbReference type="Proteomes" id="UP000092460"/>
    </source>
</evidence>
<feature type="transmembrane region" description="Helical" evidence="10">
    <location>
        <begin position="333"/>
        <end position="351"/>
    </location>
</feature>
<keyword evidence="14" id="KW-1185">Reference proteome</keyword>
<dbReference type="STRING" id="67801.A0A1B0B327"/>
<evidence type="ECO:0000313" key="13">
    <source>
        <dbReference type="EnsemblMetazoa" id="GPPI017267-PA"/>
    </source>
</evidence>
<feature type="domain" description="Polycystin" evidence="12">
    <location>
        <begin position="107"/>
        <end position="286"/>
    </location>
</feature>
<feature type="transmembrane region" description="Helical" evidence="10">
    <location>
        <begin position="378"/>
        <end position="396"/>
    </location>
</feature>
<dbReference type="AlphaFoldDB" id="A0A1B0B327"/>
<evidence type="ECO:0000256" key="7">
    <source>
        <dbReference type="PIRSR" id="PIRSR603915-2"/>
    </source>
</evidence>
<proteinExistence type="inferred from homology"/>
<dbReference type="PRINTS" id="PR01433">
    <property type="entry name" value="POLYCYSTIN2"/>
</dbReference>
<feature type="compositionally biased region" description="Low complexity" evidence="9">
    <location>
        <begin position="840"/>
        <end position="849"/>
    </location>
</feature>
<dbReference type="InterPro" id="IPR003915">
    <property type="entry name" value="PKD_2"/>
</dbReference>
<evidence type="ECO:0000256" key="2">
    <source>
        <dbReference type="ARBA" id="ARBA00007200"/>
    </source>
</evidence>
<feature type="disulfide bond" evidence="7">
    <location>
        <begin position="159"/>
        <end position="172"/>
    </location>
</feature>
<feature type="domain" description="Polycystin cation channel PKD1/PKD2" evidence="11">
    <location>
        <begin position="418"/>
        <end position="491"/>
    </location>
</feature>
<evidence type="ECO:0000256" key="3">
    <source>
        <dbReference type="ARBA" id="ARBA00022692"/>
    </source>
</evidence>
<feature type="transmembrane region" description="Helical" evidence="10">
    <location>
        <begin position="294"/>
        <end position="312"/>
    </location>
</feature>
<dbReference type="GO" id="GO:0050982">
    <property type="term" value="P:detection of mechanical stimulus"/>
    <property type="evidence" value="ECO:0007669"/>
    <property type="project" value="TreeGrafter"/>
</dbReference>
<comment type="subcellular location">
    <subcellularLocation>
        <location evidence="1">Membrane</location>
        <topology evidence="1">Multi-pass membrane protein</topology>
    </subcellularLocation>
</comment>
<feature type="compositionally biased region" description="Low complexity" evidence="9">
    <location>
        <begin position="857"/>
        <end position="868"/>
    </location>
</feature>
<protein>
    <recommendedName>
        <fullName evidence="15">Polycystin cation channel PKD1/PKD2 domain-containing protein</fullName>
    </recommendedName>
</protein>
<dbReference type="InterPro" id="IPR051223">
    <property type="entry name" value="Polycystin"/>
</dbReference>
<dbReference type="EnsemblMetazoa" id="GPPI017267-RA">
    <property type="protein sequence ID" value="GPPI017267-PA"/>
    <property type="gene ID" value="GPPI017267"/>
</dbReference>
<evidence type="ECO:0000256" key="4">
    <source>
        <dbReference type="ARBA" id="ARBA00022989"/>
    </source>
</evidence>
<keyword evidence="5 10" id="KW-0472">Membrane</keyword>
<feature type="region of interest" description="Disordered" evidence="9">
    <location>
        <begin position="730"/>
        <end position="763"/>
    </location>
</feature>
<dbReference type="PANTHER" id="PTHR10877:SF183">
    <property type="entry name" value="AT14535P-RELATED"/>
    <property type="match status" value="1"/>
</dbReference>
<accession>A0A1B0B327</accession>
<keyword evidence="6" id="KW-0325">Glycoprotein</keyword>
<evidence type="ECO:0000256" key="1">
    <source>
        <dbReference type="ARBA" id="ARBA00004141"/>
    </source>
</evidence>
<feature type="transmembrane region" description="Helical" evidence="10">
    <location>
        <begin position="54"/>
        <end position="79"/>
    </location>
</feature>
<keyword evidence="4 10" id="KW-1133">Transmembrane helix</keyword>
<keyword evidence="3 10" id="KW-0812">Transmembrane</keyword>
<dbReference type="PROSITE" id="PS51155">
    <property type="entry name" value="CHIT_BIND_RR_2"/>
    <property type="match status" value="1"/>
</dbReference>
<feature type="transmembrane region" description="Helical" evidence="10">
    <location>
        <begin position="463"/>
        <end position="484"/>
    </location>
</feature>
<dbReference type="GO" id="GO:0005509">
    <property type="term" value="F:calcium ion binding"/>
    <property type="evidence" value="ECO:0007669"/>
    <property type="project" value="InterPro"/>
</dbReference>
<feature type="compositionally biased region" description="Low complexity" evidence="9">
    <location>
        <begin position="788"/>
        <end position="800"/>
    </location>
</feature>
<name>A0A1B0B327_9MUSC</name>
<dbReference type="InterPro" id="IPR046791">
    <property type="entry name" value="Polycystin_dom"/>
</dbReference>
<evidence type="ECO:0000259" key="11">
    <source>
        <dbReference type="Pfam" id="PF08016"/>
    </source>
</evidence>
<dbReference type="GO" id="GO:0016020">
    <property type="term" value="C:membrane"/>
    <property type="evidence" value="ECO:0007669"/>
    <property type="project" value="UniProtKB-SubCell"/>
</dbReference>
<evidence type="ECO:0000256" key="8">
    <source>
        <dbReference type="PROSITE-ProRule" id="PRU00497"/>
    </source>
</evidence>
<dbReference type="Gene3D" id="1.10.287.70">
    <property type="match status" value="1"/>
</dbReference>
<evidence type="ECO:0000256" key="5">
    <source>
        <dbReference type="ARBA" id="ARBA00023136"/>
    </source>
</evidence>
<evidence type="ECO:0000259" key="12">
    <source>
        <dbReference type="Pfam" id="PF20519"/>
    </source>
</evidence>
<dbReference type="InterPro" id="IPR013122">
    <property type="entry name" value="PKD1_2_channel"/>
</dbReference>
<evidence type="ECO:0000256" key="9">
    <source>
        <dbReference type="SAM" id="MobiDB-lite"/>
    </source>
</evidence>
<dbReference type="GO" id="GO:0042302">
    <property type="term" value="F:structural constituent of cuticle"/>
    <property type="evidence" value="ECO:0007669"/>
    <property type="project" value="UniProtKB-UniRule"/>
</dbReference>
<dbReference type="Pfam" id="PF20519">
    <property type="entry name" value="Polycystin_dom"/>
    <property type="match status" value="1"/>
</dbReference>
<feature type="compositionally biased region" description="Low complexity" evidence="9">
    <location>
        <begin position="813"/>
        <end position="825"/>
    </location>
</feature>
<dbReference type="EMBL" id="JXJN01007760">
    <property type="status" value="NOT_ANNOTATED_CDS"/>
    <property type="molecule type" value="Genomic_DNA"/>
</dbReference>
<feature type="compositionally biased region" description="Pro residues" evidence="9">
    <location>
        <begin position="801"/>
        <end position="812"/>
    </location>
</feature>
<feature type="compositionally biased region" description="Pro residues" evidence="9">
    <location>
        <begin position="826"/>
        <end position="839"/>
    </location>
</feature>
<evidence type="ECO:0008006" key="15">
    <source>
        <dbReference type="Google" id="ProtNLM"/>
    </source>
</evidence>
<sequence length="899" mass="103954">MTKNFKNIFESKLNKINRMLALKNFCRSLRKVAQKQNSIKYDSDATVRRALLEFGVYVIFLMAATIVANSVQHFYMFYFNQTIEKLFLKRETETKYGKEVEFWNLVTTSDWWSFLEKNFLDGLHGDENDVNSTKRLLLKDNMLLGPPRLRQMRVKLHSCEINDAFRRYFNSCYAGYSSGIEYKKANYKGTQYYSKRQLDAITLKGQIAYYYGGGYVQMLTYERESNQKIFDNLKDIKWIDRGTRIVILEFVLLNSNAYMLDNVKILAELPPVGGIVPSHQLQPLKFSLWMEKDAFLYIAAIIYYLMAGFYTFEEITEIRAIGPSAYCKSLWNVFDVLVLLLAYFSFFYNLVQPMLLNRSIDAAQKDDTRFHSIDNLCYWNTIYIDAMGISVFLIWIKIFKFIGFNKTMLQFSTTLGRLGLLLFGASHPDFRDFGTSVITLMRMFLGDFEYQLIEEANYFLGPIYFITYVLLVFFILLNMFLAIVNDTYAAVKLEITEGHTNLGDYVIHLWGNFRSTLKKCFQRRRKEVVDADGEGKTAIDLEKSSVDFSSSEATAYTHTSITPRTQARLELTGILREYFEELSPELIDQNGRYEDTSSVAANADEIRRLKHRVGLLEDVLEQLVAGMDRILEKVDSRKHAKKDFVFVISCLTLMLHGAHAQHHDYTTPVPILKQIDRQNSDGSYTYGYEAADKSFKIETKYPNGEVFGKYGYVDDQGSVREIEYGASRRGFEPAGSDINVPPPTLQSSNPYPLNPNEEDDGQYREDPAVYFKNQKYNRPIAASKFSLNNNNNYQNNYQQPRPQPAYNPPQHAPAPAYRQPAAPQYYNPPSPPQPQPQPRPYYQQQHYHQPAPPQPQYNPYNPNSQPQHFHPAVKHLDIWSGSYSLDYTVAITMNNNSGK</sequence>
<dbReference type="Proteomes" id="UP000092460">
    <property type="component" value="Unassembled WGS sequence"/>
</dbReference>
<evidence type="ECO:0000256" key="6">
    <source>
        <dbReference type="ARBA" id="ARBA00023180"/>
    </source>
</evidence>
<evidence type="ECO:0000256" key="10">
    <source>
        <dbReference type="SAM" id="Phobius"/>
    </source>
</evidence>
<feature type="region of interest" description="Disordered" evidence="9">
    <location>
        <begin position="786"/>
        <end position="869"/>
    </location>
</feature>
<keyword evidence="8" id="KW-0193">Cuticle</keyword>
<dbReference type="PANTHER" id="PTHR10877">
    <property type="entry name" value="POLYCYSTIN FAMILY MEMBER"/>
    <property type="match status" value="1"/>
</dbReference>
<organism evidence="13 14">
    <name type="scientific">Glossina palpalis gambiensis</name>
    <dbReference type="NCBI Taxonomy" id="67801"/>
    <lineage>
        <taxon>Eukaryota</taxon>
        <taxon>Metazoa</taxon>
        <taxon>Ecdysozoa</taxon>
        <taxon>Arthropoda</taxon>
        <taxon>Hexapoda</taxon>
        <taxon>Insecta</taxon>
        <taxon>Pterygota</taxon>
        <taxon>Neoptera</taxon>
        <taxon>Endopterygota</taxon>
        <taxon>Diptera</taxon>
        <taxon>Brachycera</taxon>
        <taxon>Muscomorpha</taxon>
        <taxon>Hippoboscoidea</taxon>
        <taxon>Glossinidae</taxon>
        <taxon>Glossina</taxon>
    </lineage>
</organism>
<reference evidence="14" key="1">
    <citation type="submission" date="2015-01" db="EMBL/GenBank/DDBJ databases">
        <authorList>
            <person name="Aksoy S."/>
            <person name="Warren W."/>
            <person name="Wilson R.K."/>
        </authorList>
    </citation>
    <scope>NUCLEOTIDE SEQUENCE [LARGE SCALE GENOMIC DNA]</scope>
    <source>
        <strain evidence="14">IAEA</strain>
    </source>
</reference>
<dbReference type="Pfam" id="PF00379">
    <property type="entry name" value="Chitin_bind_4"/>
    <property type="match status" value="1"/>
</dbReference>
<dbReference type="InterPro" id="IPR000618">
    <property type="entry name" value="Insect_cuticle"/>
</dbReference>
<reference evidence="13" key="2">
    <citation type="submission" date="2020-05" db="UniProtKB">
        <authorList>
            <consortium name="EnsemblMetazoa"/>
        </authorList>
    </citation>
    <scope>IDENTIFICATION</scope>
    <source>
        <strain evidence="13">IAEA</strain>
    </source>
</reference>